<evidence type="ECO:0000313" key="4">
    <source>
        <dbReference type="Proteomes" id="UP000221165"/>
    </source>
</evidence>
<feature type="region of interest" description="Disordered" evidence="1">
    <location>
        <begin position="180"/>
        <end position="370"/>
    </location>
</feature>
<dbReference type="GO" id="GO:0006897">
    <property type="term" value="P:endocytosis"/>
    <property type="evidence" value="ECO:0007669"/>
    <property type="project" value="TreeGrafter"/>
</dbReference>
<dbReference type="SMART" id="SM00273">
    <property type="entry name" value="ENTH"/>
    <property type="match status" value="1"/>
</dbReference>
<dbReference type="RefSeq" id="XP_067919905.1">
    <property type="nucleotide sequence ID" value="XM_068068119.1"/>
</dbReference>
<feature type="compositionally biased region" description="Low complexity" evidence="1">
    <location>
        <begin position="252"/>
        <end position="264"/>
    </location>
</feature>
<evidence type="ECO:0000313" key="3">
    <source>
        <dbReference type="EMBL" id="PHJ18196.1"/>
    </source>
</evidence>
<comment type="caution">
    <text evidence="3">The sequence shown here is derived from an EMBL/GenBank/DDBJ whole genome shotgun (WGS) entry which is preliminary data.</text>
</comment>
<dbReference type="PANTHER" id="PTHR12276">
    <property type="entry name" value="EPSIN/ENT-RELATED"/>
    <property type="match status" value="1"/>
</dbReference>
<gene>
    <name evidence="3" type="ORF">CSUI_007978</name>
</gene>
<reference evidence="3 4" key="1">
    <citation type="journal article" date="2017" name="Int. J. Parasitol.">
        <title>The genome of the protozoan parasite Cystoisospora suis and a reverse vaccinology approach to identify vaccine candidates.</title>
        <authorList>
            <person name="Palmieri N."/>
            <person name="Shrestha A."/>
            <person name="Ruttkowski B."/>
            <person name="Beck T."/>
            <person name="Vogl C."/>
            <person name="Tomley F."/>
            <person name="Blake D.P."/>
            <person name="Joachim A."/>
        </authorList>
    </citation>
    <scope>NUCLEOTIDE SEQUENCE [LARGE SCALE GENOMIC DNA]</scope>
    <source>
        <strain evidence="3 4">Wien I</strain>
    </source>
</reference>
<feature type="domain" description="ENTH" evidence="2">
    <location>
        <begin position="39"/>
        <end position="170"/>
    </location>
</feature>
<protein>
    <submittedName>
        <fullName evidence="3">Enth domain-containing protein</fullName>
    </submittedName>
</protein>
<feature type="compositionally biased region" description="Low complexity" evidence="1">
    <location>
        <begin position="191"/>
        <end position="213"/>
    </location>
</feature>
<dbReference type="GeneID" id="94431330"/>
<dbReference type="GO" id="GO:0030125">
    <property type="term" value="C:clathrin vesicle coat"/>
    <property type="evidence" value="ECO:0007669"/>
    <property type="project" value="TreeGrafter"/>
</dbReference>
<proteinExistence type="predicted"/>
<dbReference type="GO" id="GO:0030276">
    <property type="term" value="F:clathrin binding"/>
    <property type="evidence" value="ECO:0007669"/>
    <property type="project" value="TreeGrafter"/>
</dbReference>
<feature type="compositionally biased region" description="Gly residues" evidence="1">
    <location>
        <begin position="360"/>
        <end position="370"/>
    </location>
</feature>
<feature type="compositionally biased region" description="Low complexity" evidence="1">
    <location>
        <begin position="281"/>
        <end position="293"/>
    </location>
</feature>
<feature type="non-terminal residue" evidence="3">
    <location>
        <position position="370"/>
    </location>
</feature>
<feature type="compositionally biased region" description="Low complexity" evidence="1">
    <location>
        <begin position="223"/>
        <end position="233"/>
    </location>
</feature>
<dbReference type="CDD" id="cd03571">
    <property type="entry name" value="ENTH"/>
    <property type="match status" value="1"/>
</dbReference>
<dbReference type="OrthoDB" id="333200at2759"/>
<dbReference type="PROSITE" id="PS50942">
    <property type="entry name" value="ENTH"/>
    <property type="match status" value="1"/>
</dbReference>
<dbReference type="PANTHER" id="PTHR12276:SF45">
    <property type="entry name" value="CLATHRIN INTERACTOR 1"/>
    <property type="match status" value="1"/>
</dbReference>
<evidence type="ECO:0000259" key="2">
    <source>
        <dbReference type="PROSITE" id="PS50942"/>
    </source>
</evidence>
<dbReference type="InterPro" id="IPR008942">
    <property type="entry name" value="ENTH_VHS"/>
</dbReference>
<dbReference type="Gene3D" id="1.25.40.90">
    <property type="match status" value="1"/>
</dbReference>
<dbReference type="AlphaFoldDB" id="A0A2C6KP96"/>
<dbReference type="InterPro" id="IPR013809">
    <property type="entry name" value="ENTH"/>
</dbReference>
<evidence type="ECO:0000256" key="1">
    <source>
        <dbReference type="SAM" id="MobiDB-lite"/>
    </source>
</evidence>
<dbReference type="VEuPathDB" id="ToxoDB:CSUI_007978"/>
<dbReference type="GO" id="GO:0005768">
    <property type="term" value="C:endosome"/>
    <property type="evidence" value="ECO:0007669"/>
    <property type="project" value="TreeGrafter"/>
</dbReference>
<dbReference type="GO" id="GO:0005886">
    <property type="term" value="C:plasma membrane"/>
    <property type="evidence" value="ECO:0007669"/>
    <property type="project" value="TreeGrafter"/>
</dbReference>
<keyword evidence="4" id="KW-1185">Reference proteome</keyword>
<organism evidence="3 4">
    <name type="scientific">Cystoisospora suis</name>
    <dbReference type="NCBI Taxonomy" id="483139"/>
    <lineage>
        <taxon>Eukaryota</taxon>
        <taxon>Sar</taxon>
        <taxon>Alveolata</taxon>
        <taxon>Apicomplexa</taxon>
        <taxon>Conoidasida</taxon>
        <taxon>Coccidia</taxon>
        <taxon>Eucoccidiorida</taxon>
        <taxon>Eimeriorina</taxon>
        <taxon>Sarcocystidae</taxon>
        <taxon>Cystoisospora</taxon>
    </lineage>
</organism>
<accession>A0A2C6KP96</accession>
<name>A0A2C6KP96_9APIC</name>
<dbReference type="EMBL" id="MIGC01004333">
    <property type="protein sequence ID" value="PHJ18196.1"/>
    <property type="molecule type" value="Genomic_DNA"/>
</dbReference>
<sequence>MSQSMSSLFSQEKMDKIADKLGVFVSVASEKVKEVTEKTLNSKETPLEKNLKEATSDKNWGCPTSILSNIAKASYNSQDYMLVLKFLWTALSEPPKKWRKIFKALTLLEYLLKNGNERIAEDTRESQFVLKSLQQFSFTEEGRDKGAGIREKSKVICRLAFDPELLKEERDKAYQNKHKFVGIGGRGERTGSGSSSSFSSSSFSSSSSSSASRSDMRRMWTNSSTSSVTAARARAGEVHTAGKPFGDNNLFSSSSSSLSSPPRRGGLRNSASLGVEESKSRGPLSSSSSTGKSAGAGGGRNSPSVSNSQLSHSRRKEKEEGEQEEERRKKSSTGGGGETGTRRKKSHHKDSKQEGEGGVREGGGLLSVTP</sequence>
<dbReference type="SUPFAM" id="SSF48464">
    <property type="entry name" value="ENTH/VHS domain"/>
    <property type="match status" value="1"/>
</dbReference>
<dbReference type="Pfam" id="PF01417">
    <property type="entry name" value="ENTH"/>
    <property type="match status" value="1"/>
</dbReference>
<dbReference type="Proteomes" id="UP000221165">
    <property type="component" value="Unassembled WGS sequence"/>
</dbReference>
<dbReference type="GO" id="GO:0005543">
    <property type="term" value="F:phospholipid binding"/>
    <property type="evidence" value="ECO:0007669"/>
    <property type="project" value="TreeGrafter"/>
</dbReference>
<dbReference type="FunFam" id="1.25.40.90:FF:000006">
    <property type="entry name" value="Clathrin interactor 1"/>
    <property type="match status" value="1"/>
</dbReference>